<evidence type="ECO:0000256" key="7">
    <source>
        <dbReference type="HAMAP-Rule" id="MF_00173"/>
    </source>
</evidence>
<dbReference type="AlphaFoldDB" id="A0A6A0BA98"/>
<organism evidence="10 11">
    <name type="scientific">Pseudolactococcus hodotermopsidis</name>
    <dbReference type="NCBI Taxonomy" id="2709157"/>
    <lineage>
        <taxon>Bacteria</taxon>
        <taxon>Bacillati</taxon>
        <taxon>Bacillota</taxon>
        <taxon>Bacilli</taxon>
        <taxon>Lactobacillales</taxon>
        <taxon>Streptococcaceae</taxon>
        <taxon>Pseudolactococcus</taxon>
    </lineage>
</organism>
<dbReference type="PANTHER" id="PTHR34471">
    <property type="entry name" value="ARGININE REPRESSOR"/>
    <property type="match status" value="1"/>
</dbReference>
<proteinExistence type="inferred from homology"/>
<evidence type="ECO:0000313" key="10">
    <source>
        <dbReference type="EMBL" id="GFH41716.1"/>
    </source>
</evidence>
<dbReference type="Pfam" id="PF01316">
    <property type="entry name" value="Arg_repressor"/>
    <property type="match status" value="1"/>
</dbReference>
<dbReference type="GO" id="GO:1900079">
    <property type="term" value="P:regulation of arginine biosynthetic process"/>
    <property type="evidence" value="ECO:0007669"/>
    <property type="project" value="UniProtKB-UniRule"/>
</dbReference>
<evidence type="ECO:0000256" key="1">
    <source>
        <dbReference type="ARBA" id="ARBA00004496"/>
    </source>
</evidence>
<evidence type="ECO:0000256" key="3">
    <source>
        <dbReference type="ARBA" id="ARBA00022490"/>
    </source>
</evidence>
<dbReference type="Pfam" id="PF02863">
    <property type="entry name" value="Arg_repressor_C"/>
    <property type="match status" value="1"/>
</dbReference>
<dbReference type="GO" id="GO:0003700">
    <property type="term" value="F:DNA-binding transcription factor activity"/>
    <property type="evidence" value="ECO:0007669"/>
    <property type="project" value="UniProtKB-UniRule"/>
</dbReference>
<keyword evidence="11" id="KW-1185">Reference proteome</keyword>
<comment type="pathway">
    <text evidence="7">Amino-acid biosynthesis; L-arginine biosynthesis [regulation].</text>
</comment>
<name>A0A6A0BA98_9LACT</name>
<dbReference type="InterPro" id="IPR020899">
    <property type="entry name" value="Arg_repress_C"/>
</dbReference>
<dbReference type="GO" id="GO:0005737">
    <property type="term" value="C:cytoplasm"/>
    <property type="evidence" value="ECO:0007669"/>
    <property type="project" value="UniProtKB-SubCell"/>
</dbReference>
<feature type="domain" description="Arginine repressor C-terminal" evidence="9">
    <location>
        <begin position="79"/>
        <end position="143"/>
    </location>
</feature>
<dbReference type="PANTHER" id="PTHR34471:SF1">
    <property type="entry name" value="ARGININE REPRESSOR"/>
    <property type="match status" value="1"/>
</dbReference>
<evidence type="ECO:0000256" key="6">
    <source>
        <dbReference type="ARBA" id="ARBA00023163"/>
    </source>
</evidence>
<dbReference type="Gene3D" id="1.10.10.10">
    <property type="entry name" value="Winged helix-like DNA-binding domain superfamily/Winged helix DNA-binding domain"/>
    <property type="match status" value="1"/>
</dbReference>
<dbReference type="GO" id="GO:0006526">
    <property type="term" value="P:L-arginine biosynthetic process"/>
    <property type="evidence" value="ECO:0007669"/>
    <property type="project" value="UniProtKB-UniPathway"/>
</dbReference>
<comment type="similarity">
    <text evidence="2 7">Belongs to the ArgR family.</text>
</comment>
<dbReference type="InterPro" id="IPR036251">
    <property type="entry name" value="Arg_repress_C_sf"/>
</dbReference>
<protein>
    <recommendedName>
        <fullName evidence="7">Arginine repressor</fullName>
    </recommendedName>
</protein>
<dbReference type="EMBL" id="BLLI01000004">
    <property type="protein sequence ID" value="GFH41716.1"/>
    <property type="molecule type" value="Genomic_DNA"/>
</dbReference>
<evidence type="ECO:0000256" key="2">
    <source>
        <dbReference type="ARBA" id="ARBA00008316"/>
    </source>
</evidence>
<dbReference type="GO" id="GO:0051259">
    <property type="term" value="P:protein complex oligomerization"/>
    <property type="evidence" value="ECO:0007669"/>
    <property type="project" value="InterPro"/>
</dbReference>
<comment type="subcellular location">
    <subcellularLocation>
        <location evidence="1 7">Cytoplasm</location>
    </subcellularLocation>
</comment>
<dbReference type="InterPro" id="IPR020900">
    <property type="entry name" value="Arg_repress_DNA-bd"/>
</dbReference>
<dbReference type="SUPFAM" id="SSF55252">
    <property type="entry name" value="C-terminal domain of arginine repressor"/>
    <property type="match status" value="1"/>
</dbReference>
<dbReference type="UniPathway" id="UPA00068"/>
<evidence type="ECO:0000259" key="8">
    <source>
        <dbReference type="Pfam" id="PF01316"/>
    </source>
</evidence>
<keyword evidence="6 7" id="KW-0804">Transcription</keyword>
<dbReference type="GO" id="GO:0003677">
    <property type="term" value="F:DNA binding"/>
    <property type="evidence" value="ECO:0007669"/>
    <property type="project" value="UniProtKB-KW"/>
</dbReference>
<evidence type="ECO:0000313" key="11">
    <source>
        <dbReference type="Proteomes" id="UP000480303"/>
    </source>
</evidence>
<keyword evidence="3 7" id="KW-0963">Cytoplasm</keyword>
<reference evidence="10 11" key="1">
    <citation type="submission" date="2020-02" db="EMBL/GenBank/DDBJ databases">
        <title>Draft genome sequence of Lactococcus sp. Hs30E4-3.</title>
        <authorList>
            <person name="Noda S."/>
            <person name="Yuki M."/>
            <person name="Ohkuma M."/>
        </authorList>
    </citation>
    <scope>NUCLEOTIDE SEQUENCE [LARGE SCALE GENOMIC DNA]</scope>
    <source>
        <strain evidence="10 11">Hs30E4-3</strain>
    </source>
</reference>
<dbReference type="InterPro" id="IPR036388">
    <property type="entry name" value="WH-like_DNA-bd_sf"/>
</dbReference>
<comment type="function">
    <text evidence="7">Regulates arginine biosynthesis genes.</text>
</comment>
<keyword evidence="7" id="KW-0055">Arginine biosynthesis</keyword>
<keyword evidence="5 7" id="KW-0238">DNA-binding</keyword>
<keyword evidence="7" id="KW-0678">Repressor</keyword>
<keyword evidence="7" id="KW-0028">Amino-acid biosynthesis</keyword>
<comment type="caution">
    <text evidence="10">The sequence shown here is derived from an EMBL/GenBank/DDBJ whole genome shotgun (WGS) entry which is preliminary data.</text>
</comment>
<dbReference type="RefSeq" id="WP_172207418.1">
    <property type="nucleotide sequence ID" value="NZ_BLLI01000004.1"/>
</dbReference>
<dbReference type="InterPro" id="IPR036390">
    <property type="entry name" value="WH_DNA-bd_sf"/>
</dbReference>
<dbReference type="PRINTS" id="PR01467">
    <property type="entry name" value="ARGREPRESSOR"/>
</dbReference>
<evidence type="ECO:0000256" key="5">
    <source>
        <dbReference type="ARBA" id="ARBA00023125"/>
    </source>
</evidence>
<sequence length="144" mass="16286">MKKNERIKQIESLLIAREIKTQDDLVNALLALGIEVTQATVSRDMRDLRLIKVPAKMGGYRYALPETSRQNADIELLSSEIETIKIQGNQLAVKTRPGSAMILKNRLIRRFEQLIFTVLSDDDTVLLIANSDENAVKIHENLTN</sequence>
<accession>A0A6A0BA98</accession>
<dbReference type="InterPro" id="IPR001669">
    <property type="entry name" value="Arg_repress"/>
</dbReference>
<keyword evidence="4 7" id="KW-0805">Transcription regulation</keyword>
<dbReference type="Gene3D" id="3.30.1360.40">
    <property type="match status" value="1"/>
</dbReference>
<dbReference type="GO" id="GO:0034618">
    <property type="term" value="F:arginine binding"/>
    <property type="evidence" value="ECO:0007669"/>
    <property type="project" value="InterPro"/>
</dbReference>
<feature type="domain" description="Arginine repressor DNA-binding" evidence="8">
    <location>
        <begin position="1"/>
        <end position="68"/>
    </location>
</feature>
<evidence type="ECO:0000256" key="4">
    <source>
        <dbReference type="ARBA" id="ARBA00023015"/>
    </source>
</evidence>
<dbReference type="SUPFAM" id="SSF46785">
    <property type="entry name" value="Winged helix' DNA-binding domain"/>
    <property type="match status" value="1"/>
</dbReference>
<gene>
    <name evidence="10" type="primary">ahrC</name>
    <name evidence="7" type="synonym">argR</name>
    <name evidence="10" type="ORF">Hs30E_02670</name>
</gene>
<dbReference type="HAMAP" id="MF_00173">
    <property type="entry name" value="Arg_repressor"/>
    <property type="match status" value="1"/>
</dbReference>
<evidence type="ECO:0000259" key="9">
    <source>
        <dbReference type="Pfam" id="PF02863"/>
    </source>
</evidence>
<dbReference type="Proteomes" id="UP000480303">
    <property type="component" value="Unassembled WGS sequence"/>
</dbReference>